<sequence>VDAEKETSQPHLSLAYTADRSRAVAAMSAAMTSKINLTKMQGWEFGRVELWRTTGTYEEWECLEGVDLEYTK</sequence>
<keyword evidence="2" id="KW-1185">Reference proteome</keyword>
<dbReference type="GO" id="GO:0004112">
    <property type="term" value="F:cyclic-nucleotide phosphodiesterase activity"/>
    <property type="evidence" value="ECO:0007669"/>
    <property type="project" value="InterPro"/>
</dbReference>
<gene>
    <name evidence="1" type="ORF">TrRE_jg2136</name>
</gene>
<accession>A0A9W6Z832</accession>
<dbReference type="Proteomes" id="UP001165082">
    <property type="component" value="Unassembled WGS sequence"/>
</dbReference>
<dbReference type="AlphaFoldDB" id="A0A9W6Z832"/>
<dbReference type="EMBL" id="BRXZ01005766">
    <property type="protein sequence ID" value="GMH49752.1"/>
    <property type="molecule type" value="Genomic_DNA"/>
</dbReference>
<evidence type="ECO:0000313" key="1">
    <source>
        <dbReference type="EMBL" id="GMH49752.1"/>
    </source>
</evidence>
<proteinExistence type="predicted"/>
<protein>
    <submittedName>
        <fullName evidence="1">Uncharacterized protein</fullName>
    </submittedName>
</protein>
<dbReference type="Pfam" id="PF07823">
    <property type="entry name" value="CPDase"/>
    <property type="match status" value="1"/>
</dbReference>
<dbReference type="InterPro" id="IPR012386">
    <property type="entry name" value="Cyclic-nucl_3Pdiesterase"/>
</dbReference>
<name>A0A9W6Z832_9STRA</name>
<organism evidence="1 2">
    <name type="scientific">Triparma retinervis</name>
    <dbReference type="NCBI Taxonomy" id="2557542"/>
    <lineage>
        <taxon>Eukaryota</taxon>
        <taxon>Sar</taxon>
        <taxon>Stramenopiles</taxon>
        <taxon>Ochrophyta</taxon>
        <taxon>Bolidophyceae</taxon>
        <taxon>Parmales</taxon>
        <taxon>Triparmaceae</taxon>
        <taxon>Triparma</taxon>
    </lineage>
</organism>
<comment type="caution">
    <text evidence="1">The sequence shown here is derived from an EMBL/GenBank/DDBJ whole genome shotgun (WGS) entry which is preliminary data.</text>
</comment>
<feature type="non-terminal residue" evidence="1">
    <location>
        <position position="1"/>
    </location>
</feature>
<dbReference type="Gene3D" id="3.90.1140.10">
    <property type="entry name" value="Cyclic phosphodiesterase"/>
    <property type="match status" value="1"/>
</dbReference>
<reference evidence="1" key="1">
    <citation type="submission" date="2022-07" db="EMBL/GenBank/DDBJ databases">
        <title>Genome analysis of Parmales, a sister group of diatoms, reveals the evolutionary specialization of diatoms from phago-mixotrophs to photoautotrophs.</title>
        <authorList>
            <person name="Ban H."/>
            <person name="Sato S."/>
            <person name="Yoshikawa S."/>
            <person name="Kazumasa Y."/>
            <person name="Nakamura Y."/>
            <person name="Ichinomiya M."/>
            <person name="Saitoh K."/>
            <person name="Sato N."/>
            <person name="Blanc-Mathieu R."/>
            <person name="Endo H."/>
            <person name="Kuwata A."/>
            <person name="Ogata H."/>
        </authorList>
    </citation>
    <scope>NUCLEOTIDE SEQUENCE</scope>
</reference>
<evidence type="ECO:0000313" key="2">
    <source>
        <dbReference type="Proteomes" id="UP001165082"/>
    </source>
</evidence>